<dbReference type="EMBL" id="RYDJ01000019">
    <property type="protein sequence ID" value="RTZ02269.1"/>
    <property type="molecule type" value="Genomic_DNA"/>
</dbReference>
<name>A0A432CJJ8_9FLAO</name>
<sequence>MNFKKLSLSAFPILLLAFASCSNDDNAPIEETYNYTVPATYTFERNAVTSVDYSGQSSRLLMLDEMGKYFSTAATNGTVADDAVLSDMYANVNNRFTGTGLNASGKQLKDKTAASKDYFSLYLGGGSIAEQVSVRDLFETQFDNGDAASQGATASAGVAGVYLDGTSKRLFAANGLVPQQVLLKGMMGACFMDQIANNYLSLNKLDGGTNKVDNTNKVLLTGKSYTEMEHNWDEAYGYIYGADNLTVTPNVFKFWSSYINQVNADTDFNTLKADIDLAFRKGRAAIVANDYKVRDAQIDIIKSKLAIVPAVRAVFYLQEGKGKLATDKGAKAFHALSEAYGFIMSLRYTNKPGTNSPYFTKVEVDTMLASMVSGTNGLWAIDTLGAKLDTISTQIATKLGFTVAQATTVN</sequence>
<proteinExistence type="predicted"/>
<keyword evidence="1" id="KW-0732">Signal</keyword>
<reference evidence="2 3" key="1">
    <citation type="submission" date="2018-12" db="EMBL/GenBank/DDBJ databases">
        <title>Flavobacterium sp. nov., isolated from glacier ice.</title>
        <authorList>
            <person name="Liu Q."/>
            <person name="Xin Y.-H."/>
        </authorList>
    </citation>
    <scope>NUCLEOTIDE SEQUENCE [LARGE SCALE GENOMIC DNA]</scope>
    <source>
        <strain evidence="2 3">RB1N8</strain>
    </source>
</reference>
<dbReference type="Pfam" id="PF16148">
    <property type="entry name" value="DUF4856"/>
    <property type="match status" value="1"/>
</dbReference>
<protein>
    <submittedName>
        <fullName evidence="2">DUF4856 domain-containing protein</fullName>
    </submittedName>
</protein>
<evidence type="ECO:0000256" key="1">
    <source>
        <dbReference type="SAM" id="SignalP"/>
    </source>
</evidence>
<comment type="caution">
    <text evidence="2">The sequence shown here is derived from an EMBL/GenBank/DDBJ whole genome shotgun (WGS) entry which is preliminary data.</text>
</comment>
<gene>
    <name evidence="2" type="ORF">EKL98_13645</name>
</gene>
<feature type="chain" id="PRO_5019356217" evidence="1">
    <location>
        <begin position="28"/>
        <end position="410"/>
    </location>
</feature>
<evidence type="ECO:0000313" key="2">
    <source>
        <dbReference type="EMBL" id="RTZ02269.1"/>
    </source>
</evidence>
<evidence type="ECO:0000313" key="3">
    <source>
        <dbReference type="Proteomes" id="UP000280825"/>
    </source>
</evidence>
<keyword evidence="3" id="KW-1185">Reference proteome</keyword>
<organism evidence="2 3">
    <name type="scientific">Flavobacterium bomense</name>
    <dbReference type="NCBI Taxonomy" id="2497483"/>
    <lineage>
        <taxon>Bacteria</taxon>
        <taxon>Pseudomonadati</taxon>
        <taxon>Bacteroidota</taxon>
        <taxon>Flavobacteriia</taxon>
        <taxon>Flavobacteriales</taxon>
        <taxon>Flavobacteriaceae</taxon>
        <taxon>Flavobacterium</taxon>
    </lineage>
</organism>
<dbReference type="Proteomes" id="UP000280825">
    <property type="component" value="Unassembled WGS sequence"/>
</dbReference>
<dbReference type="RefSeq" id="WP_126562887.1">
    <property type="nucleotide sequence ID" value="NZ_RYDJ01000019.1"/>
</dbReference>
<feature type="signal peptide" evidence="1">
    <location>
        <begin position="1"/>
        <end position="27"/>
    </location>
</feature>
<dbReference type="InterPro" id="IPR032331">
    <property type="entry name" value="DUF4856"/>
</dbReference>
<dbReference type="AlphaFoldDB" id="A0A432CJJ8"/>
<dbReference type="PROSITE" id="PS51257">
    <property type="entry name" value="PROKAR_LIPOPROTEIN"/>
    <property type="match status" value="1"/>
</dbReference>
<accession>A0A432CJJ8</accession>